<sequence>MRLNPFRRRAFPGDARHWPGLFTATAVFFAYVYLPILILIALSFNENRTVTVWTAFSLDWYRMAFANRDIVGAATNSLIIASVASVSSTTLATLAALRMASNDRFLGKTGINAVFALPITVPEIVPAVATLMFFASLGFTFGLGTVIIGHIVFCIPFAYLPIRARLEGMDPNIGEAAADLYANPVQAFWRVTLPQLIPGILSGLVLAFIISLDDFVTTFFLGGAGSTTLPIYIFGLVRTGVTPEVNAISSLMLLLSLSLVSLSLFLGRDQNRKNGPG</sequence>
<name>A0ABT1CWC6_9HYPH</name>
<evidence type="ECO:0000256" key="6">
    <source>
        <dbReference type="ARBA" id="ARBA00022692"/>
    </source>
</evidence>
<keyword evidence="6 11" id="KW-0812">Transmembrane</keyword>
<comment type="similarity">
    <text evidence="2">Belongs to the binding-protein-dependent transport system permease family. CysTW subfamily.</text>
</comment>
<evidence type="ECO:0000259" key="12">
    <source>
        <dbReference type="PROSITE" id="PS50928"/>
    </source>
</evidence>
<keyword evidence="14" id="KW-1185">Reference proteome</keyword>
<comment type="function">
    <text evidence="9">Required for the activity of the bacterial periplasmic transport system of putrescine and spermidine.</text>
</comment>
<evidence type="ECO:0000256" key="1">
    <source>
        <dbReference type="ARBA" id="ARBA00004429"/>
    </source>
</evidence>
<comment type="caution">
    <text evidence="13">The sequence shown here is derived from an EMBL/GenBank/DDBJ whole genome shotgun (WGS) entry which is preliminary data.</text>
</comment>
<dbReference type="InterPro" id="IPR051789">
    <property type="entry name" value="Bact_Polyamine_Transport"/>
</dbReference>
<reference evidence="13 14" key="1">
    <citation type="submission" date="2020-01" db="EMBL/GenBank/DDBJ databases">
        <title>Genomes of bacteria type strains.</title>
        <authorList>
            <person name="Chen J."/>
            <person name="Zhu S."/>
            <person name="Yang J."/>
        </authorList>
    </citation>
    <scope>NUCLEOTIDE SEQUENCE [LARGE SCALE GENOMIC DNA]</scope>
    <source>
        <strain evidence="13 14">DSM 16655</strain>
    </source>
</reference>
<organism evidence="13 14">
    <name type="scientific">Hoeflea alexandrii</name>
    <dbReference type="NCBI Taxonomy" id="288436"/>
    <lineage>
        <taxon>Bacteria</taxon>
        <taxon>Pseudomonadati</taxon>
        <taxon>Pseudomonadota</taxon>
        <taxon>Alphaproteobacteria</taxon>
        <taxon>Hyphomicrobiales</taxon>
        <taxon>Rhizobiaceae</taxon>
        <taxon>Hoeflea</taxon>
    </lineage>
</organism>
<keyword evidence="5" id="KW-0997">Cell inner membrane</keyword>
<evidence type="ECO:0000256" key="8">
    <source>
        <dbReference type="ARBA" id="ARBA00023136"/>
    </source>
</evidence>
<keyword evidence="4" id="KW-1003">Cell membrane</keyword>
<evidence type="ECO:0000313" key="13">
    <source>
        <dbReference type="EMBL" id="MCO6410228.1"/>
    </source>
</evidence>
<feature type="transmembrane region" description="Helical" evidence="11">
    <location>
        <begin position="70"/>
        <end position="97"/>
    </location>
</feature>
<dbReference type="PANTHER" id="PTHR43848:SF5">
    <property type="entry name" value="SPERMIDINE_PUTRESCINE TRANSPORT SYSTEM PERMEASE PROTEIN POTC"/>
    <property type="match status" value="1"/>
</dbReference>
<dbReference type="CDD" id="cd06261">
    <property type="entry name" value="TM_PBP2"/>
    <property type="match status" value="1"/>
</dbReference>
<feature type="transmembrane region" description="Helical" evidence="11">
    <location>
        <begin position="21"/>
        <end position="44"/>
    </location>
</feature>
<feature type="transmembrane region" description="Helical" evidence="11">
    <location>
        <begin position="141"/>
        <end position="160"/>
    </location>
</feature>
<keyword evidence="8 11" id="KW-0472">Membrane</keyword>
<feature type="domain" description="ABC transmembrane type-1" evidence="12">
    <location>
        <begin position="74"/>
        <end position="266"/>
    </location>
</feature>
<evidence type="ECO:0000256" key="9">
    <source>
        <dbReference type="ARBA" id="ARBA00037216"/>
    </source>
</evidence>
<dbReference type="InterPro" id="IPR035906">
    <property type="entry name" value="MetI-like_sf"/>
</dbReference>
<evidence type="ECO:0000313" key="14">
    <source>
        <dbReference type="Proteomes" id="UP001320715"/>
    </source>
</evidence>
<keyword evidence="7 11" id="KW-1133">Transmembrane helix</keyword>
<dbReference type="Gene3D" id="1.10.3720.10">
    <property type="entry name" value="MetI-like"/>
    <property type="match status" value="1"/>
</dbReference>
<dbReference type="Proteomes" id="UP001320715">
    <property type="component" value="Unassembled WGS sequence"/>
</dbReference>
<dbReference type="SUPFAM" id="SSF161098">
    <property type="entry name" value="MetI-like"/>
    <property type="match status" value="1"/>
</dbReference>
<accession>A0ABT1CWC6</accession>
<keyword evidence="3 11" id="KW-0813">Transport</keyword>
<evidence type="ECO:0000256" key="11">
    <source>
        <dbReference type="RuleBase" id="RU363032"/>
    </source>
</evidence>
<evidence type="ECO:0000256" key="7">
    <source>
        <dbReference type="ARBA" id="ARBA00022989"/>
    </source>
</evidence>
<comment type="subcellular location">
    <subcellularLocation>
        <location evidence="1">Cell inner membrane</location>
        <topology evidence="1">Multi-pass membrane protein</topology>
    </subcellularLocation>
    <subcellularLocation>
        <location evidence="11">Cell membrane</location>
        <topology evidence="11">Multi-pass membrane protein</topology>
    </subcellularLocation>
</comment>
<proteinExistence type="inferred from homology"/>
<gene>
    <name evidence="13" type="ORF">GTW23_18770</name>
</gene>
<evidence type="ECO:0000256" key="10">
    <source>
        <dbReference type="ARBA" id="ARBA00039580"/>
    </source>
</evidence>
<dbReference type="PROSITE" id="PS50928">
    <property type="entry name" value="ABC_TM1"/>
    <property type="match status" value="1"/>
</dbReference>
<evidence type="ECO:0000256" key="2">
    <source>
        <dbReference type="ARBA" id="ARBA00007069"/>
    </source>
</evidence>
<dbReference type="InterPro" id="IPR000515">
    <property type="entry name" value="MetI-like"/>
</dbReference>
<dbReference type="Pfam" id="PF00528">
    <property type="entry name" value="BPD_transp_1"/>
    <property type="match status" value="1"/>
</dbReference>
<evidence type="ECO:0000256" key="3">
    <source>
        <dbReference type="ARBA" id="ARBA00022448"/>
    </source>
</evidence>
<feature type="transmembrane region" description="Helical" evidence="11">
    <location>
        <begin position="109"/>
        <end position="135"/>
    </location>
</feature>
<dbReference type="PANTHER" id="PTHR43848">
    <property type="entry name" value="PUTRESCINE TRANSPORT SYSTEM PERMEASE PROTEIN POTI"/>
    <property type="match status" value="1"/>
</dbReference>
<evidence type="ECO:0000256" key="4">
    <source>
        <dbReference type="ARBA" id="ARBA00022475"/>
    </source>
</evidence>
<evidence type="ECO:0000256" key="5">
    <source>
        <dbReference type="ARBA" id="ARBA00022519"/>
    </source>
</evidence>
<dbReference type="RefSeq" id="WP_152009097.1">
    <property type="nucleotide sequence ID" value="NZ_JAAAML010000003.1"/>
</dbReference>
<dbReference type="EMBL" id="JAAAML010000003">
    <property type="protein sequence ID" value="MCO6410228.1"/>
    <property type="molecule type" value="Genomic_DNA"/>
</dbReference>
<protein>
    <recommendedName>
        <fullName evidence="10">Spermidine/putrescine transport system permease protein PotC</fullName>
    </recommendedName>
</protein>
<feature type="transmembrane region" description="Helical" evidence="11">
    <location>
        <begin position="245"/>
        <end position="266"/>
    </location>
</feature>